<keyword evidence="8" id="KW-1015">Disulfide bond</keyword>
<evidence type="ECO:0000313" key="12">
    <source>
        <dbReference type="Proteomes" id="UP000689129"/>
    </source>
</evidence>
<dbReference type="GO" id="GO:0036503">
    <property type="term" value="P:ERAD pathway"/>
    <property type="evidence" value="ECO:0007669"/>
    <property type="project" value="TreeGrafter"/>
</dbReference>
<organism evidence="11 12">
    <name type="scientific">Verticillium longisporum</name>
    <name type="common">Verticillium dahliae var. longisporum</name>
    <dbReference type="NCBI Taxonomy" id="100787"/>
    <lineage>
        <taxon>Eukaryota</taxon>
        <taxon>Fungi</taxon>
        <taxon>Dikarya</taxon>
        <taxon>Ascomycota</taxon>
        <taxon>Pezizomycotina</taxon>
        <taxon>Sordariomycetes</taxon>
        <taxon>Hypocreomycetidae</taxon>
        <taxon>Glomerellales</taxon>
        <taxon>Plectosphaerellaceae</taxon>
        <taxon>Verticillium</taxon>
    </lineage>
</organism>
<accession>A0A8I3AJS0</accession>
<gene>
    <name evidence="11" type="ORF">HYQ45_016380</name>
</gene>
<dbReference type="OrthoDB" id="1938156at2759"/>
<dbReference type="AlphaFoldDB" id="A0A8I3AJS0"/>
<feature type="signal peptide" evidence="9">
    <location>
        <begin position="1"/>
        <end position="21"/>
    </location>
</feature>
<dbReference type="GO" id="GO:0005789">
    <property type="term" value="C:endoplasmic reticulum membrane"/>
    <property type="evidence" value="ECO:0007669"/>
    <property type="project" value="UniProtKB-SubCell"/>
</dbReference>
<dbReference type="InterPro" id="IPR018124">
    <property type="entry name" value="Calret/calnex_CS"/>
</dbReference>
<dbReference type="PROSITE" id="PS00803">
    <property type="entry name" value="CALRETICULIN_1"/>
    <property type="match status" value="1"/>
</dbReference>
<protein>
    <submittedName>
        <fullName evidence="11">Calnexin like protein</fullName>
    </submittedName>
</protein>
<keyword evidence="9" id="KW-0732">Signal</keyword>
<evidence type="ECO:0000256" key="9">
    <source>
        <dbReference type="RuleBase" id="RU362126"/>
    </source>
</evidence>
<dbReference type="FunFam" id="2.60.120.200:FF:000011">
    <property type="entry name" value="Probable calnexin"/>
    <property type="match status" value="1"/>
</dbReference>
<dbReference type="GO" id="GO:0005509">
    <property type="term" value="F:calcium ion binding"/>
    <property type="evidence" value="ECO:0007669"/>
    <property type="project" value="InterPro"/>
</dbReference>
<keyword evidence="7 9" id="KW-0143">Chaperone</keyword>
<comment type="subcellular location">
    <subcellularLocation>
        <location evidence="1">Endoplasmic reticulum membrane</location>
        <topology evidence="1">Single-pass type I membrane protein</topology>
    </subcellularLocation>
</comment>
<keyword evidence="3 9" id="KW-0812">Transmembrane</keyword>
<dbReference type="GO" id="GO:0051082">
    <property type="term" value="F:unfolded protein binding"/>
    <property type="evidence" value="ECO:0007669"/>
    <property type="project" value="InterPro"/>
</dbReference>
<keyword evidence="4 9" id="KW-0256">Endoplasmic reticulum</keyword>
<feature type="region of interest" description="Disordered" evidence="10">
    <location>
        <begin position="280"/>
        <end position="314"/>
    </location>
</feature>
<evidence type="ECO:0000256" key="10">
    <source>
        <dbReference type="SAM" id="MobiDB-lite"/>
    </source>
</evidence>
<evidence type="ECO:0000256" key="1">
    <source>
        <dbReference type="ARBA" id="ARBA00004115"/>
    </source>
</evidence>
<reference evidence="11" key="1">
    <citation type="journal article" date="2021" name="Mol. Plant Pathol.">
        <title>A 20-kb lineage-specific genomic region tames virulence in pathogenic amphidiploid Verticillium longisporum.</title>
        <authorList>
            <person name="Harting R."/>
            <person name="Starke J."/>
            <person name="Kusch H."/>
            <person name="Poggeler S."/>
            <person name="Maurus I."/>
            <person name="Schluter R."/>
            <person name="Landesfeind M."/>
            <person name="Bulla I."/>
            <person name="Nowrousian M."/>
            <person name="de Jonge R."/>
            <person name="Stahlhut G."/>
            <person name="Hoff K.J."/>
            <person name="Asshauer K.P."/>
            <person name="Thurmer A."/>
            <person name="Stanke M."/>
            <person name="Daniel R."/>
            <person name="Morgenstern B."/>
            <person name="Thomma B.P.H.J."/>
            <person name="Kronstad J.W."/>
            <person name="Braus-Stromeyer S.A."/>
            <person name="Braus G.H."/>
        </authorList>
    </citation>
    <scope>NUCLEOTIDE SEQUENCE</scope>
    <source>
        <strain evidence="11">Vl32</strain>
    </source>
</reference>
<evidence type="ECO:0000256" key="6">
    <source>
        <dbReference type="ARBA" id="ARBA00023136"/>
    </source>
</evidence>
<dbReference type="GO" id="GO:0006457">
    <property type="term" value="P:protein folding"/>
    <property type="evidence" value="ECO:0007669"/>
    <property type="project" value="InterPro"/>
</dbReference>
<evidence type="ECO:0000313" key="11">
    <source>
        <dbReference type="EMBL" id="KAG7115149.1"/>
    </source>
</evidence>
<dbReference type="PROSITE" id="PS00804">
    <property type="entry name" value="CALRETICULIN_2"/>
    <property type="match status" value="1"/>
</dbReference>
<evidence type="ECO:0000256" key="7">
    <source>
        <dbReference type="ARBA" id="ARBA00023186"/>
    </source>
</evidence>
<proteinExistence type="inferred from homology"/>
<sequence>MKFNAVAAVSAAALLAGNVHAEEAKDAEASSVTPKIAAFTFTDDWETRWKPSHAKKETDGEKEDEEWAYVGEWSVEEPSVFKGVEGDKGLVVKNPAAHHAISAKFPKAIDNKGKTLVVQYEVKLQNGLECGGAYLKLLRDNKALHQEEFSNTTPYVIMFGPDKCGHTNKVHFIFQHKNPKTGEYEEKQLSSPPTAKIVKTTELYTLIVKPDNTYIIKQNNEQVKTGSLLEDFTPAVNPAAEIDDPKDSKPETWVDEARIADPEAKKPEDWDEEAPFEVLDEEAEKPEDWLENEPLTVPDPEAQKPEDWDEEEDGDWLAPTVPNPACADNSGCGPWTKPMKRNPDYKGKWTAPFIDNPDYKGIWAPRKIKNPDFFEDKTPANFEPIGAIGFEIWTMQSDILFDNIYVGHSIEDAEKLAEETFKPKHAVEKSLEEAAKPKQEEKSASPSDLKFTDDPVTYVKEKVDLFVTIAQKDPIEAIKFVPEVAGGFAALFATLLVLAQKDPIEAIKFVPEVAGGFAALFATLLVLIASFAAGGGSAAPAVKKAAGDAKAAAKDVKDKATKAAASGAETVKQEANKRTTRSQS</sequence>
<keyword evidence="5 9" id="KW-1133">Transmembrane helix</keyword>
<dbReference type="PANTHER" id="PTHR11073">
    <property type="entry name" value="CALRETICULIN AND CALNEXIN"/>
    <property type="match status" value="1"/>
</dbReference>
<evidence type="ECO:0000256" key="3">
    <source>
        <dbReference type="ARBA" id="ARBA00022692"/>
    </source>
</evidence>
<dbReference type="Proteomes" id="UP000689129">
    <property type="component" value="Unassembled WGS sequence"/>
</dbReference>
<dbReference type="PANTHER" id="PTHR11073:SF1">
    <property type="entry name" value="CALNEXIN 14D-RELATED"/>
    <property type="match status" value="1"/>
</dbReference>
<name>A0A8I3AJS0_VERLO</name>
<comment type="caution">
    <text evidence="11">The sequence shown here is derived from an EMBL/GenBank/DDBJ whole genome shotgun (WGS) entry which is preliminary data.</text>
</comment>
<evidence type="ECO:0000256" key="8">
    <source>
        <dbReference type="PIRSR" id="PIRSR601580-3"/>
    </source>
</evidence>
<feature type="compositionally biased region" description="Acidic residues" evidence="10">
    <location>
        <begin position="280"/>
        <end position="291"/>
    </location>
</feature>
<feature type="disulfide bond" evidence="8">
    <location>
        <begin position="130"/>
        <end position="164"/>
    </location>
</feature>
<evidence type="ECO:0000256" key="2">
    <source>
        <dbReference type="ARBA" id="ARBA00010983"/>
    </source>
</evidence>
<evidence type="ECO:0000256" key="4">
    <source>
        <dbReference type="ARBA" id="ARBA00022824"/>
    </source>
</evidence>
<keyword evidence="6 9" id="KW-0472">Membrane</keyword>
<dbReference type="PROSITE" id="PS00805">
    <property type="entry name" value="CALRETICULIN_REPEAT"/>
    <property type="match status" value="1"/>
</dbReference>
<evidence type="ECO:0000256" key="5">
    <source>
        <dbReference type="ARBA" id="ARBA00022989"/>
    </source>
</evidence>
<feature type="chain" id="PRO_5034432852" evidence="9">
    <location>
        <begin position="22"/>
        <end position="584"/>
    </location>
</feature>
<dbReference type="FunFam" id="2.10.250.10:FF:000001">
    <property type="entry name" value="Calnexin homolog"/>
    <property type="match status" value="1"/>
</dbReference>
<dbReference type="InterPro" id="IPR001580">
    <property type="entry name" value="Calret/calnex"/>
</dbReference>
<feature type="transmembrane region" description="Helical" evidence="9">
    <location>
        <begin position="510"/>
        <end position="533"/>
    </location>
</feature>
<comment type="similarity">
    <text evidence="2 9">Belongs to the calreticulin family.</text>
</comment>
<dbReference type="EMBL" id="JAEMWZ010000483">
    <property type="protein sequence ID" value="KAG7115149.1"/>
    <property type="molecule type" value="Genomic_DNA"/>
</dbReference>
<feature type="region of interest" description="Disordered" evidence="10">
    <location>
        <begin position="564"/>
        <end position="584"/>
    </location>
</feature>
<dbReference type="Pfam" id="PF00262">
    <property type="entry name" value="Calreticulin"/>
    <property type="match status" value="1"/>
</dbReference>